<keyword evidence="2" id="KW-1133">Transmembrane helix</keyword>
<dbReference type="InterPro" id="IPR039283">
    <property type="entry name" value="MOSPD1/3"/>
</dbReference>
<proteinExistence type="predicted"/>
<keyword evidence="2" id="KW-0812">Transmembrane</keyword>
<evidence type="ECO:0000313" key="3">
    <source>
        <dbReference type="EMBL" id="KAK7835989.1"/>
    </source>
</evidence>
<feature type="transmembrane region" description="Helical" evidence="2">
    <location>
        <begin position="186"/>
        <end position="205"/>
    </location>
</feature>
<feature type="region of interest" description="Disordered" evidence="1">
    <location>
        <begin position="253"/>
        <end position="279"/>
    </location>
</feature>
<feature type="region of interest" description="Disordered" evidence="1">
    <location>
        <begin position="322"/>
        <end position="365"/>
    </location>
</feature>
<dbReference type="AlphaFoldDB" id="A0AAW0KAC5"/>
<feature type="transmembrane region" description="Helical" evidence="2">
    <location>
        <begin position="144"/>
        <end position="166"/>
    </location>
</feature>
<keyword evidence="4" id="KW-1185">Reference proteome</keyword>
<organism evidence="3 4">
    <name type="scientific">Myodes glareolus</name>
    <name type="common">Bank vole</name>
    <name type="synonym">Clethrionomys glareolus</name>
    <dbReference type="NCBI Taxonomy" id="447135"/>
    <lineage>
        <taxon>Eukaryota</taxon>
        <taxon>Metazoa</taxon>
        <taxon>Chordata</taxon>
        <taxon>Craniata</taxon>
        <taxon>Vertebrata</taxon>
        <taxon>Euteleostomi</taxon>
        <taxon>Mammalia</taxon>
        <taxon>Eutheria</taxon>
        <taxon>Euarchontoglires</taxon>
        <taxon>Glires</taxon>
        <taxon>Rodentia</taxon>
        <taxon>Myomorpha</taxon>
        <taxon>Muroidea</taxon>
        <taxon>Cricetidae</taxon>
        <taxon>Arvicolinae</taxon>
        <taxon>Myodes</taxon>
    </lineage>
</organism>
<name>A0AAW0KAC5_MYOGA</name>
<evidence type="ECO:0000256" key="1">
    <source>
        <dbReference type="SAM" id="MobiDB-lite"/>
    </source>
</evidence>
<feature type="region of interest" description="Disordered" evidence="1">
    <location>
        <begin position="1"/>
        <end position="36"/>
    </location>
</feature>
<dbReference type="EMBL" id="JBBHLL010000001">
    <property type="protein sequence ID" value="KAK7835989.1"/>
    <property type="molecule type" value="Genomic_DNA"/>
</dbReference>
<dbReference type="PANTHER" id="PTHR34441">
    <property type="entry name" value="MOTILE SPERM DOMAIN-CONTAINING PROTEIN 1"/>
    <property type="match status" value="1"/>
</dbReference>
<dbReference type="Proteomes" id="UP001488838">
    <property type="component" value="Unassembled WGS sequence"/>
</dbReference>
<keyword evidence="2" id="KW-0472">Membrane</keyword>
<evidence type="ECO:0000313" key="4">
    <source>
        <dbReference type="Proteomes" id="UP001488838"/>
    </source>
</evidence>
<dbReference type="GO" id="GO:0005737">
    <property type="term" value="C:cytoplasm"/>
    <property type="evidence" value="ECO:0007669"/>
    <property type="project" value="TreeGrafter"/>
</dbReference>
<feature type="compositionally biased region" description="Pro residues" evidence="1">
    <location>
        <begin position="322"/>
        <end position="333"/>
    </location>
</feature>
<reference evidence="3 4" key="1">
    <citation type="journal article" date="2023" name="bioRxiv">
        <title>Conserved and derived expression patterns and positive selection on dental genes reveal complex evolutionary context of ever-growing rodent molars.</title>
        <authorList>
            <person name="Calamari Z.T."/>
            <person name="Song A."/>
            <person name="Cohen E."/>
            <person name="Akter M."/>
            <person name="Roy R.D."/>
            <person name="Hallikas O."/>
            <person name="Christensen M.M."/>
            <person name="Li P."/>
            <person name="Marangoni P."/>
            <person name="Jernvall J."/>
            <person name="Klein O.D."/>
        </authorList>
    </citation>
    <scope>NUCLEOTIDE SEQUENCE [LARGE SCALE GENOMIC DNA]</scope>
    <source>
        <strain evidence="3">V071</strain>
    </source>
</reference>
<dbReference type="PANTHER" id="PTHR34441:SF4">
    <property type="entry name" value="MOTILE SPERM DOMAIN-CONTAINING PROTEIN 3"/>
    <property type="match status" value="1"/>
</dbReference>
<evidence type="ECO:0000256" key="2">
    <source>
        <dbReference type="SAM" id="Phobius"/>
    </source>
</evidence>
<accession>A0AAW0KAC5</accession>
<protein>
    <submittedName>
        <fullName evidence="3">Uncharacterized protein</fullName>
    </submittedName>
</protein>
<sequence>MQMSDFPEPAKTVGHPRTGSKTHLFPNPGIGAEQRSGSHQLPTLYNQLYYISTFCTALVKHAVFSSEECARPPSCINTVIRHMLSEEGAERCLVGQKDIISGLGAPGYMLELQAHSQPTSAQGLLCGQDQCQAHTGRRMTPGSWAPAPSCCLLAGMIFVAFLLLPLKEELGSQLSPILHVSLGQKLVVAYILGLLTVFCPSKLYMTPKSGLGTPSRFCVELSEAGTEEYMVGQKDIPSVLGTLAYTLQLQGHSELTPSPGPPVRTGPVSGRHLLPRGQGSPAAASRLVISGGRPAKRTLLEVLIGKFLSPYLGAQAWTPTPLPYQCSPPPPAPLKGQPGQRGAGSDPPPPSGDLEASLCPNRRRLQLDLGRAARARTDRARSPLAAAF</sequence>
<comment type="caution">
    <text evidence="3">The sequence shown here is derived from an EMBL/GenBank/DDBJ whole genome shotgun (WGS) entry which is preliminary data.</text>
</comment>
<gene>
    <name evidence="3" type="ORF">U0070_004080</name>
</gene>